<dbReference type="PRINTS" id="PR00725">
    <property type="entry name" value="DADACBPTASE1"/>
</dbReference>
<dbReference type="SUPFAM" id="SSF110997">
    <property type="entry name" value="Sporulation related repeat"/>
    <property type="match status" value="1"/>
</dbReference>
<evidence type="ECO:0000259" key="10">
    <source>
        <dbReference type="PROSITE" id="PS51724"/>
    </source>
</evidence>
<dbReference type="InterPro" id="IPR012338">
    <property type="entry name" value="Beta-lactam/transpept-like"/>
</dbReference>
<name>A0A4R3NRV1_9HYPH</name>
<organism evidence="11 12">
    <name type="scientific">Martelella mediterranea</name>
    <dbReference type="NCBI Taxonomy" id="293089"/>
    <lineage>
        <taxon>Bacteria</taxon>
        <taxon>Pseudomonadati</taxon>
        <taxon>Pseudomonadota</taxon>
        <taxon>Alphaproteobacteria</taxon>
        <taxon>Hyphomicrobiales</taxon>
        <taxon>Aurantimonadaceae</taxon>
        <taxon>Martelella</taxon>
    </lineage>
</organism>
<evidence type="ECO:0000256" key="6">
    <source>
        <dbReference type="ARBA" id="ARBA00023316"/>
    </source>
</evidence>
<dbReference type="GO" id="GO:0006508">
    <property type="term" value="P:proteolysis"/>
    <property type="evidence" value="ECO:0007669"/>
    <property type="project" value="InterPro"/>
</dbReference>
<dbReference type="GO" id="GO:0009002">
    <property type="term" value="F:serine-type D-Ala-D-Ala carboxypeptidase activity"/>
    <property type="evidence" value="ECO:0007669"/>
    <property type="project" value="InterPro"/>
</dbReference>
<keyword evidence="6" id="KW-0961">Cell wall biogenesis/degradation</keyword>
<dbReference type="AlphaFoldDB" id="A0A4R3NRV1"/>
<keyword evidence="2" id="KW-0732">Signal</keyword>
<feature type="domain" description="SPOR" evidence="10">
    <location>
        <begin position="400"/>
        <end position="484"/>
    </location>
</feature>
<keyword evidence="12" id="KW-1185">Reference proteome</keyword>
<gene>
    <name evidence="11" type="ORF">EDC90_101533</name>
</gene>
<dbReference type="Proteomes" id="UP000295097">
    <property type="component" value="Unassembled WGS sequence"/>
</dbReference>
<proteinExistence type="inferred from homology"/>
<comment type="similarity">
    <text evidence="1 9">Belongs to the peptidase S11 family.</text>
</comment>
<protein>
    <submittedName>
        <fullName evidence="11">D-alanyl-D-alanine carboxypeptidase</fullName>
    </submittedName>
</protein>
<reference evidence="11 12" key="1">
    <citation type="submission" date="2019-03" db="EMBL/GenBank/DDBJ databases">
        <title>Freshwater and sediment microbial communities from various areas in North America, analyzing microbe dynamics in response to fracking.</title>
        <authorList>
            <person name="Lamendella R."/>
        </authorList>
    </citation>
    <scope>NUCLEOTIDE SEQUENCE [LARGE SCALE GENOMIC DNA]</scope>
    <source>
        <strain evidence="11 12">175.2</strain>
    </source>
</reference>
<dbReference type="PROSITE" id="PS51724">
    <property type="entry name" value="SPOR"/>
    <property type="match status" value="1"/>
</dbReference>
<dbReference type="PANTHER" id="PTHR21581:SF6">
    <property type="entry name" value="TRAFFICKING PROTEIN PARTICLE COMPLEX SUBUNIT 12"/>
    <property type="match status" value="1"/>
</dbReference>
<dbReference type="InterPro" id="IPR036680">
    <property type="entry name" value="SPOR-like_sf"/>
</dbReference>
<evidence type="ECO:0000256" key="8">
    <source>
        <dbReference type="PIRSR" id="PIRSR618044-2"/>
    </source>
</evidence>
<dbReference type="RefSeq" id="WP_132311498.1">
    <property type="nucleotide sequence ID" value="NZ_SMAR01000015.1"/>
</dbReference>
<dbReference type="InterPro" id="IPR018044">
    <property type="entry name" value="Peptidase_S11"/>
</dbReference>
<evidence type="ECO:0000256" key="9">
    <source>
        <dbReference type="RuleBase" id="RU004016"/>
    </source>
</evidence>
<dbReference type="Gene3D" id="3.40.710.10">
    <property type="entry name" value="DD-peptidase/beta-lactamase superfamily"/>
    <property type="match status" value="1"/>
</dbReference>
<dbReference type="InterPro" id="IPR001967">
    <property type="entry name" value="Peptidase_S11_N"/>
</dbReference>
<accession>A0A4R3NRV1</accession>
<dbReference type="PANTHER" id="PTHR21581">
    <property type="entry name" value="D-ALANYL-D-ALANINE CARBOXYPEPTIDASE"/>
    <property type="match status" value="1"/>
</dbReference>
<dbReference type="Gene3D" id="3.30.70.1070">
    <property type="entry name" value="Sporulation related repeat"/>
    <property type="match status" value="1"/>
</dbReference>
<feature type="active site" description="Proton acceptor" evidence="7">
    <location>
        <position position="71"/>
    </location>
</feature>
<feature type="binding site" evidence="8">
    <location>
        <position position="230"/>
    </location>
    <ligand>
        <name>substrate</name>
    </ligand>
</feature>
<dbReference type="InterPro" id="IPR007730">
    <property type="entry name" value="SPOR-like_dom"/>
</dbReference>
<keyword evidence="4" id="KW-0133">Cell shape</keyword>
<dbReference type="GO" id="GO:0071555">
    <property type="term" value="P:cell wall organization"/>
    <property type="evidence" value="ECO:0007669"/>
    <property type="project" value="UniProtKB-KW"/>
</dbReference>
<dbReference type="GO" id="GO:0009252">
    <property type="term" value="P:peptidoglycan biosynthetic process"/>
    <property type="evidence" value="ECO:0007669"/>
    <property type="project" value="UniProtKB-KW"/>
</dbReference>
<keyword evidence="3" id="KW-0378">Hydrolase</keyword>
<evidence type="ECO:0000256" key="5">
    <source>
        <dbReference type="ARBA" id="ARBA00022984"/>
    </source>
</evidence>
<evidence type="ECO:0000256" key="2">
    <source>
        <dbReference type="ARBA" id="ARBA00022729"/>
    </source>
</evidence>
<dbReference type="GO" id="GO:0042834">
    <property type="term" value="F:peptidoglycan binding"/>
    <property type="evidence" value="ECO:0007669"/>
    <property type="project" value="InterPro"/>
</dbReference>
<evidence type="ECO:0000256" key="1">
    <source>
        <dbReference type="ARBA" id="ARBA00007164"/>
    </source>
</evidence>
<comment type="caution">
    <text evidence="11">The sequence shown here is derived from an EMBL/GenBank/DDBJ whole genome shotgun (WGS) entry which is preliminary data.</text>
</comment>
<dbReference type="Pfam" id="PF00768">
    <property type="entry name" value="Peptidase_S11"/>
    <property type="match status" value="1"/>
</dbReference>
<dbReference type="GO" id="GO:0008360">
    <property type="term" value="P:regulation of cell shape"/>
    <property type="evidence" value="ECO:0007669"/>
    <property type="project" value="UniProtKB-KW"/>
</dbReference>
<evidence type="ECO:0000256" key="3">
    <source>
        <dbReference type="ARBA" id="ARBA00022801"/>
    </source>
</evidence>
<evidence type="ECO:0000256" key="4">
    <source>
        <dbReference type="ARBA" id="ARBA00022960"/>
    </source>
</evidence>
<evidence type="ECO:0000313" key="11">
    <source>
        <dbReference type="EMBL" id="TCT38822.1"/>
    </source>
</evidence>
<keyword evidence="5" id="KW-0573">Peptidoglycan synthesis</keyword>
<feature type="active site" description="Acyl-ester intermediate" evidence="7">
    <location>
        <position position="68"/>
    </location>
</feature>
<dbReference type="SUPFAM" id="SSF56601">
    <property type="entry name" value="beta-lactamase/transpeptidase-like"/>
    <property type="match status" value="1"/>
</dbReference>
<evidence type="ECO:0000313" key="12">
    <source>
        <dbReference type="Proteomes" id="UP000295097"/>
    </source>
</evidence>
<dbReference type="EMBL" id="SMAR01000015">
    <property type="protein sequence ID" value="TCT38822.1"/>
    <property type="molecule type" value="Genomic_DNA"/>
</dbReference>
<sequence length="484" mass="51631">MLKQASRRFPMSRLSNAVMFVAALFVIVALQPAIKAHADTNDAAIVIDAHTGKVLYSDHPDAPRYPASLTKMMTLYLLFEAMDDGRVTLNTKIPMSKHAASEPPTKLYIPAGGSVSVETAIYALITRSANDVSTAIGEFLGGSEANFARMMTNKAHALGMTRTTYKNAHGLPNSAQKTTARDQARLGIALRQHFPQYYHYFGTRSFKYGKHYIGNHNKLLGKVKGVDGIKTGYTNASGYNLATSAEIGNRSIVAVVMGGSTGASRNQWATRLVEKYLPKASNGGGSFAIARADTMKFPDEGPIPYPRPTADTGVALAYAANDNQKPHAVAAGLSGPQADLVANVPVPRERVAADNDNGEGLRVEDIIETADNVTDAVGNAIIPQAQAHESAPDTSITTAAIGPRGWVVQVGTAATESDAEALLQRTKSKAEGALDSSEPFALAYNSGGQKIYRARFGGFSDQEEAVRTCRALKRNGVNCWASLQ</sequence>
<dbReference type="OrthoDB" id="7912889at2"/>
<keyword evidence="11" id="KW-0121">Carboxypeptidase</keyword>
<feature type="active site" evidence="7">
    <location>
        <position position="128"/>
    </location>
</feature>
<keyword evidence="11" id="KW-0645">Protease</keyword>
<evidence type="ECO:0000256" key="7">
    <source>
        <dbReference type="PIRSR" id="PIRSR618044-1"/>
    </source>
</evidence>
<dbReference type="Pfam" id="PF05036">
    <property type="entry name" value="SPOR"/>
    <property type="match status" value="1"/>
</dbReference>